<evidence type="ECO:0000313" key="1">
    <source>
        <dbReference type="EMBL" id="KIK48092.1"/>
    </source>
</evidence>
<evidence type="ECO:0000313" key="2">
    <source>
        <dbReference type="Proteomes" id="UP000054485"/>
    </source>
</evidence>
<keyword evidence="2" id="KW-1185">Reference proteome</keyword>
<evidence type="ECO:0008006" key="3">
    <source>
        <dbReference type="Google" id="ProtNLM"/>
    </source>
</evidence>
<gene>
    <name evidence="1" type="ORF">CY34DRAFT_72716</name>
</gene>
<dbReference type="OrthoDB" id="10052172at2759"/>
<accession>A0A0D0BQW8</accession>
<organism evidence="1 2">
    <name type="scientific">Suillus luteus UH-Slu-Lm8-n1</name>
    <dbReference type="NCBI Taxonomy" id="930992"/>
    <lineage>
        <taxon>Eukaryota</taxon>
        <taxon>Fungi</taxon>
        <taxon>Dikarya</taxon>
        <taxon>Basidiomycota</taxon>
        <taxon>Agaricomycotina</taxon>
        <taxon>Agaricomycetes</taxon>
        <taxon>Agaricomycetidae</taxon>
        <taxon>Boletales</taxon>
        <taxon>Suillineae</taxon>
        <taxon>Suillaceae</taxon>
        <taxon>Suillus</taxon>
    </lineage>
</organism>
<proteinExistence type="predicted"/>
<reference evidence="2" key="2">
    <citation type="submission" date="2015-01" db="EMBL/GenBank/DDBJ databases">
        <title>Evolutionary Origins and Diversification of the Mycorrhizal Mutualists.</title>
        <authorList>
            <consortium name="DOE Joint Genome Institute"/>
            <consortium name="Mycorrhizal Genomics Consortium"/>
            <person name="Kohler A."/>
            <person name="Kuo A."/>
            <person name="Nagy L.G."/>
            <person name="Floudas D."/>
            <person name="Copeland A."/>
            <person name="Barry K.W."/>
            <person name="Cichocki N."/>
            <person name="Veneault-Fourrey C."/>
            <person name="LaButti K."/>
            <person name="Lindquist E.A."/>
            <person name="Lipzen A."/>
            <person name="Lundell T."/>
            <person name="Morin E."/>
            <person name="Murat C."/>
            <person name="Riley R."/>
            <person name="Ohm R."/>
            <person name="Sun H."/>
            <person name="Tunlid A."/>
            <person name="Henrissat B."/>
            <person name="Grigoriev I.V."/>
            <person name="Hibbett D.S."/>
            <person name="Martin F."/>
        </authorList>
    </citation>
    <scope>NUCLEOTIDE SEQUENCE [LARGE SCALE GENOMIC DNA]</scope>
    <source>
        <strain evidence="2">UH-Slu-Lm8-n1</strain>
    </source>
</reference>
<protein>
    <recommendedName>
        <fullName evidence="3">Hypervirulence associated protein TUDOR domain-containing protein</fullName>
    </recommendedName>
</protein>
<sequence>QPGDKVRYKPIGGAASNVNESVGEIVNVKGSGEDAQYTIKNDNTGKKTVYHVGSWLTPGDGN</sequence>
<dbReference type="Proteomes" id="UP000054485">
    <property type="component" value="Unassembled WGS sequence"/>
</dbReference>
<name>A0A0D0BQW8_9AGAM</name>
<dbReference type="EMBL" id="KN835141">
    <property type="protein sequence ID" value="KIK48092.1"/>
    <property type="molecule type" value="Genomic_DNA"/>
</dbReference>
<dbReference type="AlphaFoldDB" id="A0A0D0BQW8"/>
<reference evidence="1 2" key="1">
    <citation type="submission" date="2014-04" db="EMBL/GenBank/DDBJ databases">
        <authorList>
            <consortium name="DOE Joint Genome Institute"/>
            <person name="Kuo A."/>
            <person name="Ruytinx J."/>
            <person name="Rineau F."/>
            <person name="Colpaert J."/>
            <person name="Kohler A."/>
            <person name="Nagy L.G."/>
            <person name="Floudas D."/>
            <person name="Copeland A."/>
            <person name="Barry K.W."/>
            <person name="Cichocki N."/>
            <person name="Veneault-Fourrey C."/>
            <person name="LaButti K."/>
            <person name="Lindquist E.A."/>
            <person name="Lipzen A."/>
            <person name="Lundell T."/>
            <person name="Morin E."/>
            <person name="Murat C."/>
            <person name="Sun H."/>
            <person name="Tunlid A."/>
            <person name="Henrissat B."/>
            <person name="Grigoriev I.V."/>
            <person name="Hibbett D.S."/>
            <person name="Martin F."/>
            <person name="Nordberg H.P."/>
            <person name="Cantor M.N."/>
            <person name="Hua S.X."/>
        </authorList>
    </citation>
    <scope>NUCLEOTIDE SEQUENCE [LARGE SCALE GENOMIC DNA]</scope>
    <source>
        <strain evidence="1 2">UH-Slu-Lm8-n1</strain>
    </source>
</reference>
<dbReference type="InParanoid" id="A0A0D0BQW8"/>
<dbReference type="HOGENOM" id="CLU_172686_2_0_1"/>
<feature type="non-terminal residue" evidence="1">
    <location>
        <position position="1"/>
    </location>
</feature>